<dbReference type="OrthoDB" id="5388283at2759"/>
<reference evidence="3 4" key="1">
    <citation type="submission" date="2020-01" db="EMBL/GenBank/DDBJ databases">
        <title>Identification and distribution of gene clusters putatively required for synthesis of sphingolipid metabolism inhibitors in phylogenetically diverse species of the filamentous fungus Fusarium.</title>
        <authorList>
            <person name="Kim H.-S."/>
            <person name="Busman M."/>
            <person name="Brown D.W."/>
            <person name="Divon H."/>
            <person name="Uhlig S."/>
            <person name="Proctor R.H."/>
        </authorList>
    </citation>
    <scope>NUCLEOTIDE SEQUENCE [LARGE SCALE GENOMIC DNA]</scope>
    <source>
        <strain evidence="3 4">NRRL 20459</strain>
    </source>
</reference>
<gene>
    <name evidence="3" type="ORF">FALBO_2087</name>
</gene>
<feature type="region of interest" description="Disordered" evidence="1">
    <location>
        <begin position="28"/>
        <end position="53"/>
    </location>
</feature>
<accession>A0A8H4PI25</accession>
<proteinExistence type="predicted"/>
<feature type="region of interest" description="Disordered" evidence="1">
    <location>
        <begin position="234"/>
        <end position="514"/>
    </location>
</feature>
<dbReference type="Gene3D" id="2.60.120.260">
    <property type="entry name" value="Galactose-binding domain-like"/>
    <property type="match status" value="1"/>
</dbReference>
<dbReference type="EMBL" id="JAADYS010000263">
    <property type="protein sequence ID" value="KAF4471001.1"/>
    <property type="molecule type" value="Genomic_DNA"/>
</dbReference>
<feature type="signal peptide" evidence="2">
    <location>
        <begin position="1"/>
        <end position="21"/>
    </location>
</feature>
<feature type="region of interest" description="Disordered" evidence="1">
    <location>
        <begin position="90"/>
        <end position="121"/>
    </location>
</feature>
<feature type="compositionally biased region" description="Low complexity" evidence="1">
    <location>
        <begin position="306"/>
        <end position="393"/>
    </location>
</feature>
<evidence type="ECO:0000313" key="3">
    <source>
        <dbReference type="EMBL" id="KAF4471001.1"/>
    </source>
</evidence>
<sequence>MRSVVAFAALALSGSFDLAVASRCKPSTTADITTTDTATSSSSTETGSPPVTKKVRNLVANGGLSVTDPSDPSYVPNFLVGGKVQTVTGQGYTGDKSKDKNCASMSASNQPQRKRALGPTAKLSQDISDLDQTTPYTVRFYYQVTNPPSLDTACEIKGYLGENQFYQAFVSGNDIEWVEVLQSVDALSGTAAISVELSCSSDDTTVFVDSIFLSNLVTKENIDEYDLDFGDETTQSTASVTAASTADETSASTEMSSTSDAQSTEASTEISSASSETESSDSNTSTASSDIESRSESNTAIETQQSATDVSASETSTTETSTGATSATETETAAGETSTTETSATDSAAETSSAETSATETVASEETTTESSTTEVSSTETSASESSVQETSAIETSAPETVSRGATTAESAATEASSTEASLTETSASTSASETSVEETSATETVSGGATTTESSSMAASVTETSASGASSSETSAEEASATETISTTTDDAGKLDVSTSTESSTADDVSSTTTGFITTSTALTTSAPATTAATTTTSEEIEDFSTETSTSAFPSSSCEVSTWADGPVFCAAKPDSEIEEPLLCAIYGIAESNTYELTPLSKYPWQGYEERCATICKETEGCTVFGWTDDRCAISNQALAQDIQWSSVGNNYMNWSDMGCYTCDENCVVLDN</sequence>
<feature type="compositionally biased region" description="Low complexity" evidence="1">
    <location>
        <begin position="497"/>
        <end position="514"/>
    </location>
</feature>
<keyword evidence="4" id="KW-1185">Reference proteome</keyword>
<keyword evidence="2" id="KW-0732">Signal</keyword>
<protein>
    <recommendedName>
        <fullName evidence="5">Apple domain-containing protein</fullName>
    </recommendedName>
</protein>
<evidence type="ECO:0000256" key="1">
    <source>
        <dbReference type="SAM" id="MobiDB-lite"/>
    </source>
</evidence>
<evidence type="ECO:0000313" key="4">
    <source>
        <dbReference type="Proteomes" id="UP000554235"/>
    </source>
</evidence>
<feature type="compositionally biased region" description="Low complexity" evidence="1">
    <location>
        <begin position="527"/>
        <end position="539"/>
    </location>
</feature>
<feature type="compositionally biased region" description="Polar residues" evidence="1">
    <location>
        <begin position="296"/>
        <end position="305"/>
    </location>
</feature>
<feature type="chain" id="PRO_5034965057" description="Apple domain-containing protein" evidence="2">
    <location>
        <begin position="22"/>
        <end position="673"/>
    </location>
</feature>
<name>A0A8H4PI25_9HYPO</name>
<feature type="region of interest" description="Disordered" evidence="1">
    <location>
        <begin position="527"/>
        <end position="551"/>
    </location>
</feature>
<dbReference type="AlphaFoldDB" id="A0A8H4PI25"/>
<feature type="compositionally biased region" description="Low complexity" evidence="1">
    <location>
        <begin position="28"/>
        <end position="48"/>
    </location>
</feature>
<dbReference type="Proteomes" id="UP000554235">
    <property type="component" value="Unassembled WGS sequence"/>
</dbReference>
<feature type="compositionally biased region" description="Low complexity" evidence="1">
    <location>
        <begin position="234"/>
        <end position="289"/>
    </location>
</feature>
<evidence type="ECO:0000256" key="2">
    <source>
        <dbReference type="SAM" id="SignalP"/>
    </source>
</evidence>
<evidence type="ECO:0008006" key="5">
    <source>
        <dbReference type="Google" id="ProtNLM"/>
    </source>
</evidence>
<feature type="compositionally biased region" description="Low complexity" evidence="1">
    <location>
        <begin position="406"/>
        <end position="490"/>
    </location>
</feature>
<comment type="caution">
    <text evidence="3">The sequence shown here is derived from an EMBL/GenBank/DDBJ whole genome shotgun (WGS) entry which is preliminary data.</text>
</comment>
<organism evidence="3 4">
    <name type="scientific">Fusarium albosuccineum</name>
    <dbReference type="NCBI Taxonomy" id="1237068"/>
    <lineage>
        <taxon>Eukaryota</taxon>
        <taxon>Fungi</taxon>
        <taxon>Dikarya</taxon>
        <taxon>Ascomycota</taxon>
        <taxon>Pezizomycotina</taxon>
        <taxon>Sordariomycetes</taxon>
        <taxon>Hypocreomycetidae</taxon>
        <taxon>Hypocreales</taxon>
        <taxon>Nectriaceae</taxon>
        <taxon>Fusarium</taxon>
        <taxon>Fusarium decemcellulare species complex</taxon>
    </lineage>
</organism>